<comment type="caution">
    <text evidence="2">The sequence shown here is derived from an EMBL/GenBank/DDBJ whole genome shotgun (WGS) entry which is preliminary data.</text>
</comment>
<protein>
    <submittedName>
        <fullName evidence="2">Uncharacterized protein</fullName>
    </submittedName>
</protein>
<keyword evidence="1" id="KW-0732">Signal</keyword>
<keyword evidence="3" id="KW-1185">Reference proteome</keyword>
<proteinExistence type="predicted"/>
<feature type="chain" id="PRO_5043567023" evidence="1">
    <location>
        <begin position="25"/>
        <end position="254"/>
    </location>
</feature>
<dbReference type="EMBL" id="JAZHOG010000011">
    <property type="protein sequence ID" value="MEJ8569088.1"/>
    <property type="molecule type" value="Genomic_DNA"/>
</dbReference>
<dbReference type="Proteomes" id="UP001359886">
    <property type="component" value="Unassembled WGS sequence"/>
</dbReference>
<accession>A0AAW9RLV9</accession>
<evidence type="ECO:0000256" key="1">
    <source>
        <dbReference type="SAM" id="SignalP"/>
    </source>
</evidence>
<gene>
    <name evidence="2" type="ORF">V3330_15770</name>
</gene>
<evidence type="ECO:0000313" key="3">
    <source>
        <dbReference type="Proteomes" id="UP001359886"/>
    </source>
</evidence>
<evidence type="ECO:0000313" key="2">
    <source>
        <dbReference type="EMBL" id="MEJ8569088.1"/>
    </source>
</evidence>
<dbReference type="RefSeq" id="WP_354696411.1">
    <property type="nucleotide sequence ID" value="NZ_JAZHOG010000011.1"/>
</dbReference>
<feature type="signal peptide" evidence="1">
    <location>
        <begin position="1"/>
        <end position="24"/>
    </location>
</feature>
<dbReference type="AlphaFoldDB" id="A0AAW9RLV9"/>
<organism evidence="2 3">
    <name type="scientific">Elongatibacter sediminis</name>
    <dbReference type="NCBI Taxonomy" id="3119006"/>
    <lineage>
        <taxon>Bacteria</taxon>
        <taxon>Pseudomonadati</taxon>
        <taxon>Pseudomonadota</taxon>
        <taxon>Gammaproteobacteria</taxon>
        <taxon>Chromatiales</taxon>
        <taxon>Wenzhouxiangellaceae</taxon>
        <taxon>Elongatibacter</taxon>
    </lineage>
</organism>
<name>A0AAW9RLV9_9GAMM</name>
<sequence length="254" mass="27992">MCPVRVRLLLGWVFVACCASVASAAETLTPGLQWKDPSEVRLRVDFPGEGYRAEWQLFRCRCGDLLVRTELNEPGETVHGDIALIGKRALLTRGFDADAAELVSIDAPALMMQLALRLLERAEPGGPAAVVKRRPVAVTEENRPIQLDTGTAVGGFPAPWSVSGELWPVNETGRRFDLEFRFSTGGAAGAEAQQGEMRLAGEAEYARRDFPLDPGAGLDEWSLEWRDADDPLAQSDFRPESLEDLRRRIRESSN</sequence>
<reference evidence="2 3" key="1">
    <citation type="submission" date="2024-02" db="EMBL/GenBank/DDBJ databases">
        <title>A novel Wenzhouxiangellaceae bacterium, isolated from coastal sediments.</title>
        <authorList>
            <person name="Du Z.-J."/>
            <person name="Ye Y.-Q."/>
            <person name="Zhang X.-Y."/>
        </authorList>
    </citation>
    <scope>NUCLEOTIDE SEQUENCE [LARGE SCALE GENOMIC DNA]</scope>
    <source>
        <strain evidence="2 3">CH-27</strain>
    </source>
</reference>